<dbReference type="Gene3D" id="3.30.70.270">
    <property type="match status" value="1"/>
</dbReference>
<dbReference type="InterPro" id="IPR029787">
    <property type="entry name" value="Nucleotide_cyclase"/>
</dbReference>
<feature type="domain" description="GGDEF" evidence="3">
    <location>
        <begin position="253"/>
        <end position="387"/>
    </location>
</feature>
<dbReference type="EC" id="2.7.7.65" evidence="1"/>
<dbReference type="Proteomes" id="UP000005667">
    <property type="component" value="Plasmid AZO_p1"/>
</dbReference>
<dbReference type="Pfam" id="PF00990">
    <property type="entry name" value="GGDEF"/>
    <property type="match status" value="1"/>
</dbReference>
<keyword evidence="2" id="KW-0472">Membrane</keyword>
<evidence type="ECO:0000259" key="3">
    <source>
        <dbReference type="PROSITE" id="PS50887"/>
    </source>
</evidence>
<dbReference type="InterPro" id="IPR050469">
    <property type="entry name" value="Diguanylate_Cyclase"/>
</dbReference>
<gene>
    <name evidence="4" type="ordered locus">AZOLI_p10650</name>
</gene>
<sequence>MNFDTTFIAQVITVIGFAVGLSIVVAAGRYPRHIRNSLRSYAYGKFLLGSAFLIAGLRGGGTPELFIPLANGIGLAGLTLNYTCVRHLQNRPVWPFGPAAVGGGVALCCLLLLLAGGDLSTVRTLVSFAASAVLLVIAFEVLVRYDHRGVPHYVTGLLSAALAVVYLVRMGAGLSQEAPLGQLVDDTVERATFLLSLLGTVIGAINYVLMASDEFNRELTKLAHTDGLTGALNRRRLFELGEIEFRRARRQGGDLTLLTLDIDRFKTINDRAGHPFGDRVIQAVTECCVGQIRQEDSIGRMGGEEFAILLPETGAEAGRMLAERLRSAIERQLAPLGAQGGVTVTCSIGGVSMTREHSQFSDLIAQSDSALYDAKNAGRNQVRFFQAPALRAAATA</sequence>
<feature type="transmembrane region" description="Helical" evidence="2">
    <location>
        <begin position="122"/>
        <end position="143"/>
    </location>
</feature>
<feature type="transmembrane region" description="Helical" evidence="2">
    <location>
        <begin position="65"/>
        <end position="84"/>
    </location>
</feature>
<dbReference type="PANTHER" id="PTHR45138">
    <property type="entry name" value="REGULATORY COMPONENTS OF SENSORY TRANSDUCTION SYSTEM"/>
    <property type="match status" value="1"/>
</dbReference>
<dbReference type="GO" id="GO:0052621">
    <property type="term" value="F:diguanylate cyclase activity"/>
    <property type="evidence" value="ECO:0007669"/>
    <property type="project" value="UniProtKB-EC"/>
</dbReference>
<dbReference type="RefSeq" id="WP_014188334.1">
    <property type="nucleotide sequence ID" value="NC_016585.1"/>
</dbReference>
<dbReference type="OrthoDB" id="7366409at2"/>
<protein>
    <recommendedName>
        <fullName evidence="1">diguanylate cyclase</fullName>
        <ecNumber evidence="1">2.7.7.65</ecNumber>
    </recommendedName>
</protein>
<keyword evidence="2" id="KW-0812">Transmembrane</keyword>
<reference evidence="5" key="1">
    <citation type="journal article" date="2011" name="PLoS Genet.">
        <title>Azospirillum genomes reveal transition of bacteria from aquatic to terrestrial environments.</title>
        <authorList>
            <person name="Wisniewski-Dye F."/>
            <person name="Borziak K."/>
            <person name="Khalsa-Moyers G."/>
            <person name="Alexandre G."/>
            <person name="Sukharnikov L.O."/>
            <person name="Wuichet K."/>
            <person name="Hurst G.B."/>
            <person name="McDonald W.H."/>
            <person name="Robertson J.S."/>
            <person name="Barbe V."/>
            <person name="Calteau A."/>
            <person name="Rouy Z."/>
            <person name="Mangenot S."/>
            <person name="Prigent-Combaret C."/>
            <person name="Normand P."/>
            <person name="Boyer M."/>
            <person name="Siguier P."/>
            <person name="Dessaux Y."/>
            <person name="Elmerich C."/>
            <person name="Condemine G."/>
            <person name="Krishnen G."/>
            <person name="Kennedy I."/>
            <person name="Paterson A.H."/>
            <person name="Gonzalez V."/>
            <person name="Mavingui P."/>
            <person name="Zhulin I.B."/>
        </authorList>
    </citation>
    <scope>NUCLEOTIDE SEQUENCE [LARGE SCALE GENOMIC DNA]</scope>
    <source>
        <strain evidence="5">4B</strain>
    </source>
</reference>
<dbReference type="EMBL" id="FQ311869">
    <property type="protein sequence ID" value="CBS88880.1"/>
    <property type="molecule type" value="Genomic_DNA"/>
</dbReference>
<dbReference type="PANTHER" id="PTHR45138:SF5">
    <property type="entry name" value="BIFUNCTIONAL PERIPLASMIC SUBSTRATE BINDING PROTEIN_CYTOPLASMIC DIGUANYLATE CYCLASE"/>
    <property type="match status" value="1"/>
</dbReference>
<evidence type="ECO:0000256" key="2">
    <source>
        <dbReference type="SAM" id="Phobius"/>
    </source>
</evidence>
<keyword evidence="4" id="KW-0614">Plasmid</keyword>
<dbReference type="FunFam" id="3.30.70.270:FF:000001">
    <property type="entry name" value="Diguanylate cyclase domain protein"/>
    <property type="match status" value="1"/>
</dbReference>
<evidence type="ECO:0000256" key="1">
    <source>
        <dbReference type="ARBA" id="ARBA00012528"/>
    </source>
</evidence>
<feature type="transmembrane region" description="Helical" evidence="2">
    <location>
        <begin position="6"/>
        <end position="28"/>
    </location>
</feature>
<feature type="transmembrane region" description="Helical" evidence="2">
    <location>
        <begin position="191"/>
        <end position="209"/>
    </location>
</feature>
<evidence type="ECO:0000313" key="4">
    <source>
        <dbReference type="EMBL" id="CBS88880.1"/>
    </source>
</evidence>
<keyword evidence="4" id="KW-0808">Transferase</keyword>
<dbReference type="KEGG" id="ali:AZOLI_p10650"/>
<dbReference type="GO" id="GO:1902201">
    <property type="term" value="P:negative regulation of bacterial-type flagellum-dependent cell motility"/>
    <property type="evidence" value="ECO:0007669"/>
    <property type="project" value="TreeGrafter"/>
</dbReference>
<dbReference type="InterPro" id="IPR000160">
    <property type="entry name" value="GGDEF_dom"/>
</dbReference>
<dbReference type="SMART" id="SM00267">
    <property type="entry name" value="GGDEF"/>
    <property type="match status" value="1"/>
</dbReference>
<dbReference type="CDD" id="cd01949">
    <property type="entry name" value="GGDEF"/>
    <property type="match status" value="1"/>
</dbReference>
<organism evidence="4 5">
    <name type="scientific">Azospirillum lipoferum (strain 4B)</name>
    <dbReference type="NCBI Taxonomy" id="862719"/>
    <lineage>
        <taxon>Bacteria</taxon>
        <taxon>Pseudomonadati</taxon>
        <taxon>Pseudomonadota</taxon>
        <taxon>Alphaproteobacteria</taxon>
        <taxon>Rhodospirillales</taxon>
        <taxon>Azospirillaceae</taxon>
        <taxon>Azospirillum</taxon>
    </lineage>
</organism>
<dbReference type="SUPFAM" id="SSF55073">
    <property type="entry name" value="Nucleotide cyclase"/>
    <property type="match status" value="1"/>
</dbReference>
<dbReference type="AlphaFoldDB" id="G7ZBS0"/>
<accession>G7ZBS0</accession>
<dbReference type="GO" id="GO:0005886">
    <property type="term" value="C:plasma membrane"/>
    <property type="evidence" value="ECO:0007669"/>
    <property type="project" value="TreeGrafter"/>
</dbReference>
<dbReference type="HOGENOM" id="CLU_000445_11_1_5"/>
<dbReference type="GO" id="GO:0043709">
    <property type="term" value="P:cell adhesion involved in single-species biofilm formation"/>
    <property type="evidence" value="ECO:0007669"/>
    <property type="project" value="TreeGrafter"/>
</dbReference>
<evidence type="ECO:0000313" key="5">
    <source>
        <dbReference type="Proteomes" id="UP000005667"/>
    </source>
</evidence>
<keyword evidence="5" id="KW-1185">Reference proteome</keyword>
<dbReference type="InterPro" id="IPR043128">
    <property type="entry name" value="Rev_trsase/Diguanyl_cyclase"/>
</dbReference>
<dbReference type="PROSITE" id="PS50887">
    <property type="entry name" value="GGDEF"/>
    <property type="match status" value="1"/>
</dbReference>
<proteinExistence type="predicted"/>
<feature type="transmembrane region" description="Helical" evidence="2">
    <location>
        <begin position="96"/>
        <end position="116"/>
    </location>
</feature>
<keyword evidence="2" id="KW-1133">Transmembrane helix</keyword>
<geneLocation type="plasmid" evidence="4 5">
    <name>AZO_p1</name>
</geneLocation>
<keyword evidence="4" id="KW-0548">Nucleotidyltransferase</keyword>
<feature type="transmembrane region" description="Helical" evidence="2">
    <location>
        <begin position="150"/>
        <end position="171"/>
    </location>
</feature>
<feature type="transmembrane region" description="Helical" evidence="2">
    <location>
        <begin position="40"/>
        <end position="59"/>
    </location>
</feature>
<dbReference type="NCBIfam" id="TIGR00254">
    <property type="entry name" value="GGDEF"/>
    <property type="match status" value="1"/>
</dbReference>
<name>G7ZBS0_AZOL4</name>